<keyword evidence="1" id="KW-0472">Membrane</keyword>
<dbReference type="Proteomes" id="UP000261284">
    <property type="component" value="Unassembled WGS sequence"/>
</dbReference>
<dbReference type="EMBL" id="QTJU01000010">
    <property type="protein sequence ID" value="RFM26313.1"/>
    <property type="molecule type" value="Genomic_DNA"/>
</dbReference>
<keyword evidence="1" id="KW-1133">Transmembrane helix</keyword>
<sequence length="74" mass="8194">MHVSNRHIILSKSEPCRRFPVIMLVHLPLMNNAIIAGITGTGIIQSETGCSICCSYRNGYACYLLTGNIFDHNL</sequence>
<protein>
    <submittedName>
        <fullName evidence="2">Uncharacterized protein</fullName>
    </submittedName>
</protein>
<feature type="transmembrane region" description="Helical" evidence="1">
    <location>
        <begin position="21"/>
        <end position="44"/>
    </location>
</feature>
<proteinExistence type="predicted"/>
<evidence type="ECO:0000313" key="2">
    <source>
        <dbReference type="EMBL" id="RFM26313.1"/>
    </source>
</evidence>
<evidence type="ECO:0000256" key="1">
    <source>
        <dbReference type="SAM" id="Phobius"/>
    </source>
</evidence>
<gene>
    <name evidence="2" type="ORF">DXN05_20605</name>
</gene>
<evidence type="ECO:0000313" key="3">
    <source>
        <dbReference type="Proteomes" id="UP000261284"/>
    </source>
</evidence>
<dbReference type="AlphaFoldDB" id="A0A3E1NEB1"/>
<keyword evidence="1" id="KW-0812">Transmembrane</keyword>
<name>A0A3E1NEB1_9BACT</name>
<keyword evidence="3" id="KW-1185">Reference proteome</keyword>
<reference evidence="2 3" key="1">
    <citation type="submission" date="2018-08" db="EMBL/GenBank/DDBJ databases">
        <title>Chitinophagaceae sp. K23C18032701, a novel bacterium isolated from forest soil.</title>
        <authorList>
            <person name="Wang C."/>
        </authorList>
    </citation>
    <scope>NUCLEOTIDE SEQUENCE [LARGE SCALE GENOMIC DNA]</scope>
    <source>
        <strain evidence="2 3">K23C18032701</strain>
    </source>
</reference>
<organism evidence="2 3">
    <name type="scientific">Deminuibacter soli</name>
    <dbReference type="NCBI Taxonomy" id="2291815"/>
    <lineage>
        <taxon>Bacteria</taxon>
        <taxon>Pseudomonadati</taxon>
        <taxon>Bacteroidota</taxon>
        <taxon>Chitinophagia</taxon>
        <taxon>Chitinophagales</taxon>
        <taxon>Chitinophagaceae</taxon>
        <taxon>Deminuibacter</taxon>
    </lineage>
</organism>
<accession>A0A3E1NEB1</accession>
<comment type="caution">
    <text evidence="2">The sequence shown here is derived from an EMBL/GenBank/DDBJ whole genome shotgun (WGS) entry which is preliminary data.</text>
</comment>